<reference evidence="4" key="2">
    <citation type="submission" date="2014-03" db="EMBL/GenBank/DDBJ databases">
        <authorList>
            <person name="Genoscope - CEA"/>
        </authorList>
    </citation>
    <scope>NUCLEOTIDE SEQUENCE</scope>
</reference>
<dbReference type="EMBL" id="FR908624">
    <property type="protein sequence ID" value="CDQ88437.1"/>
    <property type="molecule type" value="Genomic_DNA"/>
</dbReference>
<evidence type="ECO:0000313" key="4">
    <source>
        <dbReference type="EMBL" id="CDQ88437.1"/>
    </source>
</evidence>
<dbReference type="PANTHER" id="PTHR37984:SF5">
    <property type="entry name" value="PROTEIN NYNRIN-LIKE"/>
    <property type="match status" value="1"/>
</dbReference>
<dbReference type="PANTHER" id="PTHR37984">
    <property type="entry name" value="PROTEIN CBG26694"/>
    <property type="match status" value="1"/>
</dbReference>
<dbReference type="STRING" id="8022.A0A060YA73"/>
<dbReference type="InterPro" id="IPR000477">
    <property type="entry name" value="RT_dom"/>
</dbReference>
<dbReference type="InterPro" id="IPR050951">
    <property type="entry name" value="Retrovirus_Pol_polyprotein"/>
</dbReference>
<dbReference type="Gene3D" id="3.30.70.270">
    <property type="match status" value="1"/>
</dbReference>
<comment type="similarity">
    <text evidence="1">Belongs to the beta type-B retroviral polymerase family. HERV class-II K(HML-2) pol subfamily.</text>
</comment>
<dbReference type="Pfam" id="PF00078">
    <property type="entry name" value="RVT_1"/>
    <property type="match status" value="1"/>
</dbReference>
<dbReference type="EC" id="3.1.26.4" evidence="2"/>
<gene>
    <name evidence="4" type="ORF">GSONMT00004468001</name>
</gene>
<accession>A0A060YA73</accession>
<evidence type="ECO:0000259" key="3">
    <source>
        <dbReference type="Pfam" id="PF00078"/>
    </source>
</evidence>
<proteinExistence type="inferred from homology"/>
<dbReference type="Proteomes" id="UP000193380">
    <property type="component" value="Unassembled WGS sequence"/>
</dbReference>
<dbReference type="InterPro" id="IPR043502">
    <property type="entry name" value="DNA/RNA_pol_sf"/>
</dbReference>
<reference evidence="4" key="1">
    <citation type="journal article" date="2014" name="Nat. Commun.">
        <title>The rainbow trout genome provides novel insights into evolution after whole-genome duplication in vertebrates.</title>
        <authorList>
            <person name="Berthelot C."/>
            <person name="Brunet F."/>
            <person name="Chalopin D."/>
            <person name="Juanchich A."/>
            <person name="Bernard M."/>
            <person name="Noel B."/>
            <person name="Bento P."/>
            <person name="Da Silva C."/>
            <person name="Labadie K."/>
            <person name="Alberti A."/>
            <person name="Aury J.M."/>
            <person name="Louis A."/>
            <person name="Dehais P."/>
            <person name="Bardou P."/>
            <person name="Montfort J."/>
            <person name="Klopp C."/>
            <person name="Cabau C."/>
            <person name="Gaspin C."/>
            <person name="Thorgaard G.H."/>
            <person name="Boussaha M."/>
            <person name="Quillet E."/>
            <person name="Guyomard R."/>
            <person name="Galiana D."/>
            <person name="Bobe J."/>
            <person name="Volff J.N."/>
            <person name="Genet C."/>
            <person name="Wincker P."/>
            <person name="Jaillon O."/>
            <person name="Roest Crollius H."/>
            <person name="Guiguen Y."/>
        </authorList>
    </citation>
    <scope>NUCLEOTIDE SEQUENCE [LARGE SCALE GENOMIC DNA]</scope>
</reference>
<sequence length="113" mass="13078">MEQITEGLDGVRVYVDDLVVCRSTQMEHDERLEKTMQRIRPCGLKLNKDKSLFSVNEIKFLRDKISAEGIQPDEEKVQAKQDMERPMDRKGVQRALGMVSVHDNIVTLVFLLF</sequence>
<dbReference type="PaxDb" id="8022-A0A060YA73"/>
<protein>
    <recommendedName>
        <fullName evidence="2">ribonuclease H</fullName>
        <ecNumber evidence="2">3.1.26.4</ecNumber>
    </recommendedName>
</protein>
<evidence type="ECO:0000256" key="1">
    <source>
        <dbReference type="ARBA" id="ARBA00010879"/>
    </source>
</evidence>
<name>A0A060YA73_ONCMY</name>
<dbReference type="InterPro" id="IPR043128">
    <property type="entry name" value="Rev_trsase/Diguanyl_cyclase"/>
</dbReference>
<dbReference type="SUPFAM" id="SSF56672">
    <property type="entry name" value="DNA/RNA polymerases"/>
    <property type="match status" value="1"/>
</dbReference>
<evidence type="ECO:0000256" key="2">
    <source>
        <dbReference type="ARBA" id="ARBA00012180"/>
    </source>
</evidence>
<evidence type="ECO:0000313" key="5">
    <source>
        <dbReference type="Proteomes" id="UP000193380"/>
    </source>
</evidence>
<dbReference type="AlphaFoldDB" id="A0A060YA73"/>
<organism evidence="4 5">
    <name type="scientific">Oncorhynchus mykiss</name>
    <name type="common">Rainbow trout</name>
    <name type="synonym">Salmo gairdneri</name>
    <dbReference type="NCBI Taxonomy" id="8022"/>
    <lineage>
        <taxon>Eukaryota</taxon>
        <taxon>Metazoa</taxon>
        <taxon>Chordata</taxon>
        <taxon>Craniata</taxon>
        <taxon>Vertebrata</taxon>
        <taxon>Euteleostomi</taxon>
        <taxon>Actinopterygii</taxon>
        <taxon>Neopterygii</taxon>
        <taxon>Teleostei</taxon>
        <taxon>Protacanthopterygii</taxon>
        <taxon>Salmoniformes</taxon>
        <taxon>Salmonidae</taxon>
        <taxon>Salmoninae</taxon>
        <taxon>Oncorhynchus</taxon>
    </lineage>
</organism>
<feature type="domain" description="Reverse transcriptase" evidence="3">
    <location>
        <begin position="11"/>
        <end position="61"/>
    </location>
</feature>